<gene>
    <name evidence="1" type="ORF">ICJ85_01220</name>
</gene>
<accession>A0A8J6U2S4</accession>
<comment type="caution">
    <text evidence="1">The sequence shown here is derived from an EMBL/GenBank/DDBJ whole genome shotgun (WGS) entry which is preliminary data.</text>
</comment>
<evidence type="ECO:0000313" key="1">
    <source>
        <dbReference type="EMBL" id="MBD0822627.1"/>
    </source>
</evidence>
<dbReference type="Proteomes" id="UP000621516">
    <property type="component" value="Unassembled WGS sequence"/>
</dbReference>
<organism evidence="1 2">
    <name type="scientific">Aestuariibaculum marinum</name>
    <dbReference type="NCBI Taxonomy" id="2683592"/>
    <lineage>
        <taxon>Bacteria</taxon>
        <taxon>Pseudomonadati</taxon>
        <taxon>Bacteroidota</taxon>
        <taxon>Flavobacteriia</taxon>
        <taxon>Flavobacteriales</taxon>
        <taxon>Flavobacteriaceae</taxon>
    </lineage>
</organism>
<dbReference type="EMBL" id="JACVXD010000001">
    <property type="protein sequence ID" value="MBD0822627.1"/>
    <property type="molecule type" value="Genomic_DNA"/>
</dbReference>
<evidence type="ECO:0000313" key="2">
    <source>
        <dbReference type="Proteomes" id="UP000621516"/>
    </source>
</evidence>
<sequence>MIKSIKIFFIKLKWVLFGKQSLKEVVKDINQECGIKPVKQVKKFKVSNAHYASTKRFKV</sequence>
<dbReference type="AlphaFoldDB" id="A0A8J6U2S4"/>
<proteinExistence type="predicted"/>
<dbReference type="RefSeq" id="WP_188221943.1">
    <property type="nucleotide sequence ID" value="NZ_JACVXD010000001.1"/>
</dbReference>
<name>A0A8J6U2S4_9FLAO</name>
<protein>
    <submittedName>
        <fullName evidence="1">Uncharacterized protein</fullName>
    </submittedName>
</protein>
<reference evidence="1 2" key="1">
    <citation type="journal article" date="2018" name="J. Microbiol.">
        <title>Aestuariibaculum marinum sp. nov., a marine bacterium isolated from seawater in South Korea.</title>
        <authorList>
            <person name="Choi J."/>
            <person name="Lee D."/>
            <person name="Jang J.H."/>
            <person name="Cha S."/>
            <person name="Seo T."/>
        </authorList>
    </citation>
    <scope>NUCLEOTIDE SEQUENCE [LARGE SCALE GENOMIC DNA]</scope>
    <source>
        <strain evidence="1 2">IP7</strain>
    </source>
</reference>
<keyword evidence="2" id="KW-1185">Reference proteome</keyword>